<evidence type="ECO:0000313" key="8">
    <source>
        <dbReference type="EMBL" id="QDU22472.1"/>
    </source>
</evidence>
<organism evidence="8 9">
    <name type="scientific">Urbifossiella limnaea</name>
    <dbReference type="NCBI Taxonomy" id="2528023"/>
    <lineage>
        <taxon>Bacteria</taxon>
        <taxon>Pseudomonadati</taxon>
        <taxon>Planctomycetota</taxon>
        <taxon>Planctomycetia</taxon>
        <taxon>Gemmatales</taxon>
        <taxon>Gemmataceae</taxon>
        <taxon>Urbifossiella</taxon>
    </lineage>
</organism>
<dbReference type="Pfam" id="PF14561">
    <property type="entry name" value="TPR_20"/>
    <property type="match status" value="1"/>
</dbReference>
<evidence type="ECO:0000259" key="7">
    <source>
        <dbReference type="PROSITE" id="PS51352"/>
    </source>
</evidence>
<dbReference type="Proteomes" id="UP000319576">
    <property type="component" value="Chromosome"/>
</dbReference>
<dbReference type="KEGG" id="uli:ETAA1_44520"/>
<keyword evidence="3" id="KW-0249">Electron transport</keyword>
<keyword evidence="4" id="KW-1015">Disulfide bond</keyword>
<evidence type="ECO:0000313" key="9">
    <source>
        <dbReference type="Proteomes" id="UP000319576"/>
    </source>
</evidence>
<dbReference type="PROSITE" id="PS00194">
    <property type="entry name" value="THIOREDOXIN_1"/>
    <property type="match status" value="1"/>
</dbReference>
<keyword evidence="9" id="KW-1185">Reference proteome</keyword>
<feature type="domain" description="Thioredoxin" evidence="7">
    <location>
        <begin position="1"/>
        <end position="113"/>
    </location>
</feature>
<evidence type="ECO:0000256" key="2">
    <source>
        <dbReference type="ARBA" id="ARBA00022448"/>
    </source>
</evidence>
<keyword evidence="2" id="KW-0813">Transport</keyword>
<dbReference type="PROSITE" id="PS51352">
    <property type="entry name" value="THIOREDOXIN_2"/>
    <property type="match status" value="1"/>
</dbReference>
<dbReference type="FunFam" id="3.40.30.10:FF:000001">
    <property type="entry name" value="Thioredoxin"/>
    <property type="match status" value="1"/>
</dbReference>
<dbReference type="GO" id="GO:0006950">
    <property type="term" value="P:response to stress"/>
    <property type="evidence" value="ECO:0007669"/>
    <property type="project" value="UniProtKB-ARBA"/>
</dbReference>
<dbReference type="PRINTS" id="PR00421">
    <property type="entry name" value="THIOREDOXIN"/>
</dbReference>
<dbReference type="Pfam" id="PF00085">
    <property type="entry name" value="Thioredoxin"/>
    <property type="match status" value="1"/>
</dbReference>
<dbReference type="AlphaFoldDB" id="A0A517XYA0"/>
<evidence type="ECO:0000256" key="1">
    <source>
        <dbReference type="ARBA" id="ARBA00008987"/>
    </source>
</evidence>
<evidence type="ECO:0000256" key="3">
    <source>
        <dbReference type="ARBA" id="ARBA00022982"/>
    </source>
</evidence>
<proteinExistence type="inferred from homology"/>
<dbReference type="NCBIfam" id="TIGR01068">
    <property type="entry name" value="thioredoxin"/>
    <property type="match status" value="1"/>
</dbReference>
<dbReference type="InterPro" id="IPR036249">
    <property type="entry name" value="Thioredoxin-like_sf"/>
</dbReference>
<sequence>MAASAWVVEVTADTFQQEVMDKSREVPVVVDFWAPWCGPCRALGPVLESLAAEKGGAFVLAKVNTDEEQELPGAFGVNGIPAVFAIKDGQLVDQFTGALPEAQVRQFVEKLLPNAVPAEDPREAEARDPAAALFTYRERFAANPDDPAARVALARLLLTKPGGEAEATNLLAPVDSGDELAEADRLRAVIALREPPHADADLAAARAGVKPDDAASRVPLATVLAARGEYVPAMDELIAAAELDSALGRGPVRELMVRIFNAIGPRSPEADDYRGRLRNLIY</sequence>
<comment type="similarity">
    <text evidence="1">Belongs to the thioredoxin family.</text>
</comment>
<dbReference type="OrthoDB" id="9790390at2"/>
<keyword evidence="5" id="KW-0676">Redox-active center</keyword>
<protein>
    <recommendedName>
        <fullName evidence="6">Thioredoxin</fullName>
    </recommendedName>
</protein>
<dbReference type="PANTHER" id="PTHR45663:SF11">
    <property type="entry name" value="GEO12009P1"/>
    <property type="match status" value="1"/>
</dbReference>
<reference evidence="8 9" key="1">
    <citation type="submission" date="2019-02" db="EMBL/GenBank/DDBJ databases">
        <title>Deep-cultivation of Planctomycetes and their phenomic and genomic characterization uncovers novel biology.</title>
        <authorList>
            <person name="Wiegand S."/>
            <person name="Jogler M."/>
            <person name="Boedeker C."/>
            <person name="Pinto D."/>
            <person name="Vollmers J."/>
            <person name="Rivas-Marin E."/>
            <person name="Kohn T."/>
            <person name="Peeters S.H."/>
            <person name="Heuer A."/>
            <person name="Rast P."/>
            <person name="Oberbeckmann S."/>
            <person name="Bunk B."/>
            <person name="Jeske O."/>
            <person name="Meyerdierks A."/>
            <person name="Storesund J.E."/>
            <person name="Kallscheuer N."/>
            <person name="Luecker S."/>
            <person name="Lage O.M."/>
            <person name="Pohl T."/>
            <person name="Merkel B.J."/>
            <person name="Hornburger P."/>
            <person name="Mueller R.-W."/>
            <person name="Bruemmer F."/>
            <person name="Labrenz M."/>
            <person name="Spormann A.M."/>
            <person name="Op den Camp H."/>
            <person name="Overmann J."/>
            <person name="Amann R."/>
            <person name="Jetten M.S.M."/>
            <person name="Mascher T."/>
            <person name="Medema M.H."/>
            <person name="Devos D.P."/>
            <person name="Kaster A.-K."/>
            <person name="Ovreas L."/>
            <person name="Rohde M."/>
            <person name="Galperin M.Y."/>
            <person name="Jogler C."/>
        </authorList>
    </citation>
    <scope>NUCLEOTIDE SEQUENCE [LARGE SCALE GENOMIC DNA]</scope>
    <source>
        <strain evidence="8 9">ETA_A1</strain>
    </source>
</reference>
<dbReference type="Gene3D" id="1.25.40.10">
    <property type="entry name" value="Tetratricopeptide repeat domain"/>
    <property type="match status" value="1"/>
</dbReference>
<dbReference type="GO" id="GO:0015035">
    <property type="term" value="F:protein-disulfide reductase activity"/>
    <property type="evidence" value="ECO:0007669"/>
    <property type="project" value="UniProtKB-UniRule"/>
</dbReference>
<dbReference type="Gene3D" id="3.40.30.10">
    <property type="entry name" value="Glutaredoxin"/>
    <property type="match status" value="1"/>
</dbReference>
<evidence type="ECO:0000256" key="6">
    <source>
        <dbReference type="NCBIfam" id="TIGR01068"/>
    </source>
</evidence>
<dbReference type="SUPFAM" id="SSF52833">
    <property type="entry name" value="Thioredoxin-like"/>
    <property type="match status" value="1"/>
</dbReference>
<accession>A0A517XYA0</accession>
<evidence type="ECO:0000256" key="4">
    <source>
        <dbReference type="ARBA" id="ARBA00023157"/>
    </source>
</evidence>
<dbReference type="PANTHER" id="PTHR45663">
    <property type="entry name" value="GEO12009P1"/>
    <property type="match status" value="1"/>
</dbReference>
<evidence type="ECO:0000256" key="5">
    <source>
        <dbReference type="ARBA" id="ARBA00023284"/>
    </source>
</evidence>
<dbReference type="InterPro" id="IPR011990">
    <property type="entry name" value="TPR-like_helical_dom_sf"/>
</dbReference>
<dbReference type="InterPro" id="IPR017937">
    <property type="entry name" value="Thioredoxin_CS"/>
</dbReference>
<name>A0A517XYA0_9BACT</name>
<dbReference type="GO" id="GO:0005737">
    <property type="term" value="C:cytoplasm"/>
    <property type="evidence" value="ECO:0007669"/>
    <property type="project" value="TreeGrafter"/>
</dbReference>
<dbReference type="InterPro" id="IPR005746">
    <property type="entry name" value="Thioredoxin"/>
</dbReference>
<dbReference type="EMBL" id="CP036273">
    <property type="protein sequence ID" value="QDU22472.1"/>
    <property type="molecule type" value="Genomic_DNA"/>
</dbReference>
<dbReference type="InterPro" id="IPR013766">
    <property type="entry name" value="Thioredoxin_domain"/>
</dbReference>
<dbReference type="RefSeq" id="WP_145242232.1">
    <property type="nucleotide sequence ID" value="NZ_CP036273.1"/>
</dbReference>
<dbReference type="CDD" id="cd02947">
    <property type="entry name" value="TRX_family"/>
    <property type="match status" value="1"/>
</dbReference>
<gene>
    <name evidence="8" type="primary">trxA_2</name>
    <name evidence="8" type="ORF">ETAA1_44520</name>
</gene>